<dbReference type="SUPFAM" id="SSF51126">
    <property type="entry name" value="Pectin lyase-like"/>
    <property type="match status" value="1"/>
</dbReference>
<dbReference type="InterPro" id="IPR006626">
    <property type="entry name" value="PbH1"/>
</dbReference>
<proteinExistence type="predicted"/>
<dbReference type="EMBL" id="SIDB01000009">
    <property type="protein sequence ID" value="KAI3427982.1"/>
    <property type="molecule type" value="Genomic_DNA"/>
</dbReference>
<dbReference type="InterPro" id="IPR039448">
    <property type="entry name" value="Beta_helix"/>
</dbReference>
<name>A0A9D4TK36_CHLVU</name>
<dbReference type="AlphaFoldDB" id="A0A9D4TK36"/>
<dbReference type="OrthoDB" id="538203at2759"/>
<reference evidence="3" key="1">
    <citation type="journal article" date="2019" name="Plant J.">
        <title>Chlorella vulgaris genome assembly and annotation reveals the molecular basis for metabolic acclimation to high light conditions.</title>
        <authorList>
            <person name="Cecchin M."/>
            <person name="Marcolungo L."/>
            <person name="Rossato M."/>
            <person name="Girolomoni L."/>
            <person name="Cosentino E."/>
            <person name="Cuine S."/>
            <person name="Li-Beisson Y."/>
            <person name="Delledonne M."/>
            <person name="Ballottari M."/>
        </authorList>
    </citation>
    <scope>NUCLEOTIDE SEQUENCE</scope>
    <source>
        <strain evidence="3">211/11P</strain>
    </source>
</reference>
<evidence type="ECO:0000313" key="3">
    <source>
        <dbReference type="EMBL" id="KAI3427982.1"/>
    </source>
</evidence>
<evidence type="ECO:0000313" key="4">
    <source>
        <dbReference type="Proteomes" id="UP001055712"/>
    </source>
</evidence>
<accession>A0A9D4TK36</accession>
<dbReference type="Pfam" id="PF13229">
    <property type="entry name" value="Beta_helix"/>
    <property type="match status" value="1"/>
</dbReference>
<keyword evidence="4" id="KW-1185">Reference proteome</keyword>
<dbReference type="InterPro" id="IPR011050">
    <property type="entry name" value="Pectin_lyase_fold/virulence"/>
</dbReference>
<reference evidence="3" key="2">
    <citation type="submission" date="2020-11" db="EMBL/GenBank/DDBJ databases">
        <authorList>
            <person name="Cecchin M."/>
            <person name="Marcolungo L."/>
            <person name="Rossato M."/>
            <person name="Girolomoni L."/>
            <person name="Cosentino E."/>
            <person name="Cuine S."/>
            <person name="Li-Beisson Y."/>
            <person name="Delledonne M."/>
            <person name="Ballottari M."/>
        </authorList>
    </citation>
    <scope>NUCLEOTIDE SEQUENCE</scope>
    <source>
        <strain evidence="3">211/11P</strain>
        <tissue evidence="3">Whole cell</tissue>
    </source>
</reference>
<dbReference type="InterPro" id="IPR012334">
    <property type="entry name" value="Pectin_lyas_fold"/>
</dbReference>
<gene>
    <name evidence="3" type="ORF">D9Q98_006371</name>
</gene>
<organism evidence="3 4">
    <name type="scientific">Chlorella vulgaris</name>
    <name type="common">Green alga</name>
    <dbReference type="NCBI Taxonomy" id="3077"/>
    <lineage>
        <taxon>Eukaryota</taxon>
        <taxon>Viridiplantae</taxon>
        <taxon>Chlorophyta</taxon>
        <taxon>core chlorophytes</taxon>
        <taxon>Trebouxiophyceae</taxon>
        <taxon>Chlorellales</taxon>
        <taxon>Chlorellaceae</taxon>
        <taxon>Chlorella clade</taxon>
        <taxon>Chlorella</taxon>
    </lineage>
</organism>
<dbReference type="SMART" id="SM00710">
    <property type="entry name" value="PbH1"/>
    <property type="match status" value="5"/>
</dbReference>
<comment type="caution">
    <text evidence="3">The sequence shown here is derived from an EMBL/GenBank/DDBJ whole genome shotgun (WGS) entry which is preliminary data.</text>
</comment>
<protein>
    <recommendedName>
        <fullName evidence="2">Right handed beta helix domain-containing protein</fullName>
    </recommendedName>
</protein>
<feature type="signal peptide" evidence="1">
    <location>
        <begin position="1"/>
        <end position="21"/>
    </location>
</feature>
<sequence length="542" mass="58456">MGLRLLCVCILLAIRTGLADAARTSAVALPDGLPYQIGTLTNTLHIWVDPVSGVDAGRTGTVASQPLKTLKAAWSKARLHPSTRILIIPLLLVVPWMGAEVPCCAAVPEWLEYKSGTYKTPIIIEAAAGEIVNVNTFVAVRFCKYLYFVGIRINFLGNADGNHPFHCEGCTGLLMRRVRVRGSPTKTREAVKVNQCKGVYIEQCDFAVSTDNALDAVAWQYGHVIDSKLHDCGFGVYFKGGSAYIIAARNRIFRTGQLGIAAGFDTGFEWMVSPWLRYEAYDIKIINNLIYDINQAAGVSVYGGYNILVAHNTLYRVGASGAPFSIRQGLRSCDDDYPERCSQYHRAGGWGQPGGMPQWAQISIPNRNVFLVNNLVVNPAGYTTANQFNIPEVVPYCHEYSSGPCKPSLGGLSGSIAADAGLVIRGNYIWNAATYLGIDPDPGWETGCRNTNPSCTAALVLARNDINNATQKPVLVSPGDGNFRLKPGSLSGFAKLWAIPKWGAWAGGLNSAAGNSTNSVLTDFTGARRTAHNNAPGAYLQS</sequence>
<dbReference type="Proteomes" id="UP001055712">
    <property type="component" value="Unassembled WGS sequence"/>
</dbReference>
<evidence type="ECO:0000259" key="2">
    <source>
        <dbReference type="Pfam" id="PF13229"/>
    </source>
</evidence>
<evidence type="ECO:0000256" key="1">
    <source>
        <dbReference type="SAM" id="SignalP"/>
    </source>
</evidence>
<keyword evidence="1" id="KW-0732">Signal</keyword>
<feature type="domain" description="Right handed beta helix" evidence="2">
    <location>
        <begin position="166"/>
        <end position="317"/>
    </location>
</feature>
<dbReference type="Gene3D" id="2.160.20.10">
    <property type="entry name" value="Single-stranded right-handed beta-helix, Pectin lyase-like"/>
    <property type="match status" value="1"/>
</dbReference>
<feature type="chain" id="PRO_5038691599" description="Right handed beta helix domain-containing protein" evidence="1">
    <location>
        <begin position="22"/>
        <end position="542"/>
    </location>
</feature>